<dbReference type="Proteomes" id="UP000831701">
    <property type="component" value="Chromosome 13"/>
</dbReference>
<sequence>MNVCQVNPGAVMQVGSSVLTQPTYQSAAHSHLSGGAWLQEEEGTNQRSAYCKELLMRGGTEFSFEELRAERFNQQKQQQLDERLKHLTELKEQLSVELEEKKRLLLLRTGQEVFPGSAHIRDSGPVSFQIYNESPPAAARPAGNELPDDVFLRPDERGLCLKIQYPRPGESDPGPGESDPGPGVVTASELSQQTEDLIQAGLQNKSVSLAPADPQVGTTEDLQTPPESCAPTDVQKPASKTRKKLSPIQETSVEASSLTSLGELSAGHFSPLQEDQEDQDLDQDLHVPSAARADVDPQDPDVRQQLLDLCDVTSSPDFHSESRHLPAVEEHSCLQLGGEVYHIYSRVLAGGFCVFKGATEDDYVLVKVDSQSAPWDFHQCQRLRKSLSSPHSLPLISCFLFLDGCITIYTTPPDHMFTELVECVPSEASVGHKAIGLLQLVFELQSCRLLHAGLQPEVLACCHRGFLSPGCVFPVDWSSSVDLELQQDVGSVQQVPSAQSYMGRSEKVKPKHQEGNRSRCQSSNKLV</sequence>
<accession>A0ACB8WB22</accession>
<evidence type="ECO:0000313" key="2">
    <source>
        <dbReference type="Proteomes" id="UP000831701"/>
    </source>
</evidence>
<protein>
    <submittedName>
        <fullName evidence="1">Uncharacterized protein</fullName>
    </submittedName>
</protein>
<reference evidence="1" key="1">
    <citation type="submission" date="2022-04" db="EMBL/GenBank/DDBJ databases">
        <title>Jade perch genome.</title>
        <authorList>
            <person name="Chao B."/>
        </authorList>
    </citation>
    <scope>NUCLEOTIDE SEQUENCE</scope>
    <source>
        <strain evidence="1">CB-2022</strain>
    </source>
</reference>
<organism evidence="1 2">
    <name type="scientific">Scortum barcoo</name>
    <name type="common">barcoo grunter</name>
    <dbReference type="NCBI Taxonomy" id="214431"/>
    <lineage>
        <taxon>Eukaryota</taxon>
        <taxon>Metazoa</taxon>
        <taxon>Chordata</taxon>
        <taxon>Craniata</taxon>
        <taxon>Vertebrata</taxon>
        <taxon>Euteleostomi</taxon>
        <taxon>Actinopterygii</taxon>
        <taxon>Neopterygii</taxon>
        <taxon>Teleostei</taxon>
        <taxon>Neoteleostei</taxon>
        <taxon>Acanthomorphata</taxon>
        <taxon>Eupercaria</taxon>
        <taxon>Centrarchiformes</taxon>
        <taxon>Terapontoidei</taxon>
        <taxon>Terapontidae</taxon>
        <taxon>Scortum</taxon>
    </lineage>
</organism>
<dbReference type="EMBL" id="CM041543">
    <property type="protein sequence ID" value="KAI3363998.1"/>
    <property type="molecule type" value="Genomic_DNA"/>
</dbReference>
<comment type="caution">
    <text evidence="1">The sequence shown here is derived from an EMBL/GenBank/DDBJ whole genome shotgun (WGS) entry which is preliminary data.</text>
</comment>
<evidence type="ECO:0000313" key="1">
    <source>
        <dbReference type="EMBL" id="KAI3363998.1"/>
    </source>
</evidence>
<proteinExistence type="predicted"/>
<gene>
    <name evidence="1" type="ORF">L3Q82_001594</name>
</gene>
<keyword evidence="2" id="KW-1185">Reference proteome</keyword>
<name>A0ACB8WB22_9TELE</name>